<reference evidence="4 5" key="1">
    <citation type="journal article" date="2021" name="Nat. Plants">
        <title>The Taxus genome provides insights into paclitaxel biosynthesis.</title>
        <authorList>
            <person name="Xiong X."/>
            <person name="Gou J."/>
            <person name="Liao Q."/>
            <person name="Li Y."/>
            <person name="Zhou Q."/>
            <person name="Bi G."/>
            <person name="Li C."/>
            <person name="Du R."/>
            <person name="Wang X."/>
            <person name="Sun T."/>
            <person name="Guo L."/>
            <person name="Liang H."/>
            <person name="Lu P."/>
            <person name="Wu Y."/>
            <person name="Zhang Z."/>
            <person name="Ro D.K."/>
            <person name="Shang Y."/>
            <person name="Huang S."/>
            <person name="Yan J."/>
        </authorList>
    </citation>
    <scope>NUCLEOTIDE SEQUENCE [LARGE SCALE GENOMIC DNA]</scope>
    <source>
        <strain evidence="4">Ta-2019</strain>
    </source>
</reference>
<evidence type="ECO:0000313" key="4">
    <source>
        <dbReference type="EMBL" id="KAH9324669.1"/>
    </source>
</evidence>
<dbReference type="SUPFAM" id="SSF51197">
    <property type="entry name" value="Clavaminate synthase-like"/>
    <property type="match status" value="1"/>
</dbReference>
<proteinExistence type="predicted"/>
<dbReference type="Gene3D" id="3.60.130.10">
    <property type="entry name" value="Clavaminate synthase-like"/>
    <property type="match status" value="1"/>
</dbReference>
<evidence type="ECO:0000256" key="2">
    <source>
        <dbReference type="SAM" id="MobiDB-lite"/>
    </source>
</evidence>
<dbReference type="GO" id="GO:0016491">
    <property type="term" value="F:oxidoreductase activity"/>
    <property type="evidence" value="ECO:0007669"/>
    <property type="project" value="UniProtKB-KW"/>
</dbReference>
<feature type="region of interest" description="Disordered" evidence="2">
    <location>
        <begin position="185"/>
        <end position="212"/>
    </location>
</feature>
<sequence>MKVEKMHECPFQQGKIPQQQVIDENGLLFPMLLSPQQNKKDCNSLQSFLDTIRNNREWIENQIKRAGAVLFRGFPLKTAGDFNAVVEAFGWEEQSYLGAASRTRIEGRVFTANEAPLHQPIKFHHEMSTFEDFPTKLLFFCEIAPPEGGQTPLLLSHKITERMEEIYPELVRKLEKDGLIYPSILSEEDNPDDSITGWQSLYKTKDKEEAER</sequence>
<evidence type="ECO:0000313" key="5">
    <source>
        <dbReference type="Proteomes" id="UP000824469"/>
    </source>
</evidence>
<accession>A0AA38GIR1</accession>
<dbReference type="Pfam" id="PF02668">
    <property type="entry name" value="TauD"/>
    <property type="match status" value="1"/>
</dbReference>
<feature type="non-terminal residue" evidence="4">
    <location>
        <position position="1"/>
    </location>
</feature>
<dbReference type="InterPro" id="IPR050411">
    <property type="entry name" value="AlphaKG_dependent_hydroxylases"/>
</dbReference>
<dbReference type="EMBL" id="JAHRHJ020000002">
    <property type="protein sequence ID" value="KAH9324669.1"/>
    <property type="molecule type" value="Genomic_DNA"/>
</dbReference>
<dbReference type="OMA" id="VEKMHEC"/>
<keyword evidence="5" id="KW-1185">Reference proteome</keyword>
<feature type="domain" description="TauD/TfdA-like" evidence="3">
    <location>
        <begin position="47"/>
        <end position="177"/>
    </location>
</feature>
<dbReference type="InterPro" id="IPR003819">
    <property type="entry name" value="TauD/TfdA-like"/>
</dbReference>
<dbReference type="PANTHER" id="PTHR10696:SF21">
    <property type="entry name" value="TAUD_TFDA-LIKE DOMAIN-CONTAINING PROTEIN"/>
    <property type="match status" value="1"/>
</dbReference>
<name>A0AA38GIR1_TAXCH</name>
<protein>
    <recommendedName>
        <fullName evidence="3">TauD/TfdA-like domain-containing protein</fullName>
    </recommendedName>
</protein>
<organism evidence="4 5">
    <name type="scientific">Taxus chinensis</name>
    <name type="common">Chinese yew</name>
    <name type="synonym">Taxus wallichiana var. chinensis</name>
    <dbReference type="NCBI Taxonomy" id="29808"/>
    <lineage>
        <taxon>Eukaryota</taxon>
        <taxon>Viridiplantae</taxon>
        <taxon>Streptophyta</taxon>
        <taxon>Embryophyta</taxon>
        <taxon>Tracheophyta</taxon>
        <taxon>Spermatophyta</taxon>
        <taxon>Pinopsida</taxon>
        <taxon>Pinidae</taxon>
        <taxon>Conifers II</taxon>
        <taxon>Cupressales</taxon>
        <taxon>Taxaceae</taxon>
        <taxon>Taxus</taxon>
    </lineage>
</organism>
<dbReference type="InterPro" id="IPR042098">
    <property type="entry name" value="TauD-like_sf"/>
</dbReference>
<dbReference type="AlphaFoldDB" id="A0AA38GIR1"/>
<gene>
    <name evidence="4" type="ORF">KI387_004847</name>
</gene>
<keyword evidence="1" id="KW-0560">Oxidoreductase</keyword>
<evidence type="ECO:0000259" key="3">
    <source>
        <dbReference type="Pfam" id="PF02668"/>
    </source>
</evidence>
<comment type="caution">
    <text evidence="4">The sequence shown here is derived from an EMBL/GenBank/DDBJ whole genome shotgun (WGS) entry which is preliminary data.</text>
</comment>
<feature type="compositionally biased region" description="Basic and acidic residues" evidence="2">
    <location>
        <begin position="203"/>
        <end position="212"/>
    </location>
</feature>
<dbReference type="PANTHER" id="PTHR10696">
    <property type="entry name" value="GAMMA-BUTYROBETAINE HYDROXYLASE-RELATED"/>
    <property type="match status" value="1"/>
</dbReference>
<evidence type="ECO:0000256" key="1">
    <source>
        <dbReference type="ARBA" id="ARBA00023002"/>
    </source>
</evidence>
<dbReference type="Proteomes" id="UP000824469">
    <property type="component" value="Unassembled WGS sequence"/>
</dbReference>